<feature type="transmembrane region" description="Helical" evidence="6">
    <location>
        <begin position="278"/>
        <end position="303"/>
    </location>
</feature>
<feature type="transmembrane region" description="Helical" evidence="6">
    <location>
        <begin position="48"/>
        <end position="81"/>
    </location>
</feature>
<evidence type="ECO:0000256" key="4">
    <source>
        <dbReference type="ARBA" id="ARBA00022989"/>
    </source>
</evidence>
<evidence type="ECO:0000313" key="8">
    <source>
        <dbReference type="Proteomes" id="UP000243250"/>
    </source>
</evidence>
<dbReference type="Pfam" id="PF13520">
    <property type="entry name" value="AA_permease_2"/>
    <property type="match status" value="1"/>
</dbReference>
<dbReference type="InterPro" id="IPR002293">
    <property type="entry name" value="AA/rel_permease1"/>
</dbReference>
<keyword evidence="4 6" id="KW-1133">Transmembrane helix</keyword>
<dbReference type="PANTHER" id="PTHR42770">
    <property type="entry name" value="AMINO ACID TRANSPORTER-RELATED"/>
    <property type="match status" value="1"/>
</dbReference>
<dbReference type="GO" id="GO:0022857">
    <property type="term" value="F:transmembrane transporter activity"/>
    <property type="evidence" value="ECO:0007669"/>
    <property type="project" value="InterPro"/>
</dbReference>
<feature type="transmembrane region" description="Helical" evidence="6">
    <location>
        <begin position="349"/>
        <end position="375"/>
    </location>
</feature>
<dbReference type="Proteomes" id="UP000243250">
    <property type="component" value="Unassembled WGS sequence"/>
</dbReference>
<feature type="transmembrane region" description="Helical" evidence="6">
    <location>
        <begin position="16"/>
        <end position="36"/>
    </location>
</feature>
<evidence type="ECO:0000256" key="1">
    <source>
        <dbReference type="ARBA" id="ARBA00004651"/>
    </source>
</evidence>
<feature type="transmembrane region" description="Helical" evidence="6">
    <location>
        <begin position="226"/>
        <end position="250"/>
    </location>
</feature>
<evidence type="ECO:0000256" key="6">
    <source>
        <dbReference type="SAM" id="Phobius"/>
    </source>
</evidence>
<feature type="transmembrane region" description="Helical" evidence="6">
    <location>
        <begin position="130"/>
        <end position="146"/>
    </location>
</feature>
<dbReference type="GO" id="GO:0005886">
    <property type="term" value="C:plasma membrane"/>
    <property type="evidence" value="ECO:0007669"/>
    <property type="project" value="UniProtKB-SubCell"/>
</dbReference>
<feature type="transmembrane region" description="Helical" evidence="6">
    <location>
        <begin position="415"/>
        <end position="432"/>
    </location>
</feature>
<feature type="transmembrane region" description="Helical" evidence="6">
    <location>
        <begin position="102"/>
        <end position="124"/>
    </location>
</feature>
<gene>
    <name evidence="7" type="ORF">SAMN04488124_2067</name>
</gene>
<dbReference type="PANTHER" id="PTHR42770:SF11">
    <property type="entry name" value="INNER MEMBRANE TRANSPORT PROTEIN YBAT"/>
    <property type="match status" value="1"/>
</dbReference>
<keyword evidence="2" id="KW-1003">Cell membrane</keyword>
<feature type="transmembrane region" description="Helical" evidence="6">
    <location>
        <begin position="387"/>
        <end position="409"/>
    </location>
</feature>
<dbReference type="EMBL" id="FOYS01000003">
    <property type="protein sequence ID" value="SFR52233.1"/>
    <property type="molecule type" value="Genomic_DNA"/>
</dbReference>
<comment type="subcellular location">
    <subcellularLocation>
        <location evidence="1">Cell membrane</location>
        <topology evidence="1">Multi-pass membrane protein</topology>
    </subcellularLocation>
</comment>
<organism evidence="7 8">
    <name type="scientific">Halogeometricum limi</name>
    <dbReference type="NCBI Taxonomy" id="555875"/>
    <lineage>
        <taxon>Archaea</taxon>
        <taxon>Methanobacteriati</taxon>
        <taxon>Methanobacteriota</taxon>
        <taxon>Stenosarchaea group</taxon>
        <taxon>Halobacteria</taxon>
        <taxon>Halobacteriales</taxon>
        <taxon>Haloferacaceae</taxon>
        <taxon>Halogeometricum</taxon>
    </lineage>
</organism>
<dbReference type="PIRSF" id="PIRSF006060">
    <property type="entry name" value="AA_transporter"/>
    <property type="match status" value="1"/>
</dbReference>
<keyword evidence="8" id="KW-1185">Reference proteome</keyword>
<keyword evidence="3 6" id="KW-0812">Transmembrane</keyword>
<name>A0A1I6HCQ7_9EURY</name>
<feature type="transmembrane region" description="Helical" evidence="6">
    <location>
        <begin position="195"/>
        <end position="214"/>
    </location>
</feature>
<dbReference type="Gene3D" id="1.20.1740.10">
    <property type="entry name" value="Amino acid/polyamine transporter I"/>
    <property type="match status" value="1"/>
</dbReference>
<accession>A0A1I6HCQ7</accession>
<evidence type="ECO:0000313" key="7">
    <source>
        <dbReference type="EMBL" id="SFR52233.1"/>
    </source>
</evidence>
<evidence type="ECO:0000256" key="2">
    <source>
        <dbReference type="ARBA" id="ARBA00022475"/>
    </source>
</evidence>
<proteinExistence type="predicted"/>
<dbReference type="STRING" id="555875.SAMN04488124_2067"/>
<reference evidence="8" key="1">
    <citation type="submission" date="2016-10" db="EMBL/GenBank/DDBJ databases">
        <authorList>
            <person name="Varghese N."/>
            <person name="Submissions S."/>
        </authorList>
    </citation>
    <scope>NUCLEOTIDE SEQUENCE [LARGE SCALE GENOMIC DNA]</scope>
    <source>
        <strain evidence="8">CGMCC 1.8711</strain>
    </source>
</reference>
<evidence type="ECO:0000256" key="5">
    <source>
        <dbReference type="ARBA" id="ARBA00023136"/>
    </source>
</evidence>
<evidence type="ECO:0000256" key="3">
    <source>
        <dbReference type="ARBA" id="ARBA00022692"/>
    </source>
</evidence>
<dbReference type="AlphaFoldDB" id="A0A1I6HCQ7"/>
<dbReference type="OrthoDB" id="200332at2157"/>
<sequence length="466" mass="48673">MSSVDVNDGRSLSRDIGLLGAVSTVVAGTLGAGLFVTLGTASSTTGPSVILVVVLSGLLAMCIALNYGWMATIFPAAAGSYAYVSRTFDSRLPGFLVTWSKWLGYMAADAVLAIGFGSYLQVFYPSIDPALAGFGLLTVLFLVNLVGSKGYSVSQNAIFGFLILSILVLIVPGLANVDAANYQPFFTGGFDGFVAAAVPLFYAYIGIAVAGQMGAEVKNPSRNLPLAMAGGTAILIVLYVLTSAVIYGVVSDYTVLANSARPLATAAEAFMGDLGTTIVAVGGILATASSVHAVMAAGIKMPYSWAWDEVFPKKFSEVSDRFGTPHWSLLTLYVVASGLTFWSTGLSQAIAIATFSYLIAYAAVSVTVLYVLWTGSNLAGRAGFTRPVLLSVTGLVGVLGAGGLLTQAYQGSLSIYVPWILVGIAVFTVYWYRGEQRDVDVEAILSTLPGVPSDEYDPSVRGVNDD</sequence>
<feature type="transmembrane region" description="Helical" evidence="6">
    <location>
        <begin position="324"/>
        <end position="343"/>
    </location>
</feature>
<feature type="transmembrane region" description="Helical" evidence="6">
    <location>
        <begin position="158"/>
        <end position="175"/>
    </location>
</feature>
<protein>
    <submittedName>
        <fullName evidence="7">Amino acid transporter</fullName>
    </submittedName>
</protein>
<keyword evidence="5 6" id="KW-0472">Membrane</keyword>
<dbReference type="RefSeq" id="WP_089880240.1">
    <property type="nucleotide sequence ID" value="NZ_FOYS01000003.1"/>
</dbReference>
<dbReference type="InterPro" id="IPR050367">
    <property type="entry name" value="APC_superfamily"/>
</dbReference>